<dbReference type="GO" id="GO:0005886">
    <property type="term" value="C:plasma membrane"/>
    <property type="evidence" value="ECO:0007669"/>
    <property type="project" value="UniProtKB-SubCell"/>
</dbReference>
<feature type="transmembrane region" description="Helical" evidence="8">
    <location>
        <begin position="284"/>
        <end position="304"/>
    </location>
</feature>
<dbReference type="EMBL" id="JAGSXH010000016">
    <property type="protein sequence ID" value="MBS2962851.1"/>
    <property type="molecule type" value="Genomic_DNA"/>
</dbReference>
<evidence type="ECO:0000256" key="7">
    <source>
        <dbReference type="ARBA" id="ARBA00023136"/>
    </source>
</evidence>
<comment type="similarity">
    <text evidence="2">Belongs to the binding-protein-dependent transport system permease family. CysTW subfamily.</text>
</comment>
<keyword evidence="4" id="KW-1003">Cell membrane</keyword>
<dbReference type="InterPro" id="IPR035906">
    <property type="entry name" value="MetI-like_sf"/>
</dbReference>
<dbReference type="PANTHER" id="PTHR42929">
    <property type="entry name" value="INNER MEMBRANE ABC TRANSPORTER PERMEASE PROTEIN YDCU-RELATED-RELATED"/>
    <property type="match status" value="1"/>
</dbReference>
<sequence>MSAQTANLGVPPAPAAAAESEPPRRRRRNHLPYLLLAPTLLWLVVFFVVPIFTSVSASVQEGSLDQGYALTWRWANFADGWNQYNGQFGRSLLFAFLCTVFCLLMGYPLAYFIAFKGGRWKTLLMALVIVPSFTSFLIRTIAWKTILSDNGVIVHALSSLHILGFTSAIGFTVGNHVLASPAAVVCGMVYNFLPFTVLPLYTSLEKIDPRLHEAGADLYCSPLATWRRVTLPLSMPGVVGGTLLTFIPAVGDYVNAQLLGNPNTIVIGQSIEHEFLQDSTGYPIASALSVILMAATLAIVLVYVKKAGTEDLL</sequence>
<dbReference type="Proteomes" id="UP000677913">
    <property type="component" value="Unassembled WGS sequence"/>
</dbReference>
<dbReference type="PANTHER" id="PTHR42929:SF1">
    <property type="entry name" value="INNER MEMBRANE ABC TRANSPORTER PERMEASE PROTEIN YDCU-RELATED"/>
    <property type="match status" value="1"/>
</dbReference>
<evidence type="ECO:0000256" key="4">
    <source>
        <dbReference type="ARBA" id="ARBA00022475"/>
    </source>
</evidence>
<protein>
    <submittedName>
        <fullName evidence="11">ABC transporter permease</fullName>
    </submittedName>
</protein>
<evidence type="ECO:0000256" key="3">
    <source>
        <dbReference type="ARBA" id="ARBA00022448"/>
    </source>
</evidence>
<feature type="transmembrane region" description="Helical" evidence="8">
    <location>
        <begin position="152"/>
        <end position="171"/>
    </location>
</feature>
<evidence type="ECO:0000313" key="12">
    <source>
        <dbReference type="Proteomes" id="UP000677913"/>
    </source>
</evidence>
<dbReference type="InterPro" id="IPR000515">
    <property type="entry name" value="MetI-like"/>
</dbReference>
<keyword evidence="3 8" id="KW-0813">Transport</keyword>
<dbReference type="GO" id="GO:0055085">
    <property type="term" value="P:transmembrane transport"/>
    <property type="evidence" value="ECO:0007669"/>
    <property type="project" value="InterPro"/>
</dbReference>
<reference evidence="11" key="1">
    <citation type="submission" date="2021-04" db="EMBL/GenBank/DDBJ databases">
        <title>Genome based classification of Actinospica acidithermotolerans sp. nov., an actinobacterium isolated from an Indonesian hot spring.</title>
        <authorList>
            <person name="Kusuma A.B."/>
            <person name="Putra K.E."/>
            <person name="Nafisah S."/>
            <person name="Loh J."/>
            <person name="Nouioui I."/>
            <person name="Goodfellow M."/>
        </authorList>
    </citation>
    <scope>NUCLEOTIDE SEQUENCE</scope>
    <source>
        <strain evidence="11">DSM 45618</strain>
    </source>
</reference>
<accession>A0A8J7WID3</accession>
<dbReference type="SUPFAM" id="SSF161098">
    <property type="entry name" value="MetI-like"/>
    <property type="match status" value="1"/>
</dbReference>
<dbReference type="Gene3D" id="1.10.3720.10">
    <property type="entry name" value="MetI-like"/>
    <property type="match status" value="1"/>
</dbReference>
<feature type="transmembrane region" description="Helical" evidence="8">
    <location>
        <begin position="178"/>
        <end position="201"/>
    </location>
</feature>
<comment type="caution">
    <text evidence="11">The sequence shown here is derived from an EMBL/GenBank/DDBJ whole genome shotgun (WGS) entry which is preliminary data.</text>
</comment>
<keyword evidence="12" id="KW-1185">Reference proteome</keyword>
<feature type="transmembrane region" description="Helical" evidence="8">
    <location>
        <begin position="92"/>
        <end position="115"/>
    </location>
</feature>
<proteinExistence type="inferred from homology"/>
<feature type="domain" description="ABC transmembrane type-1" evidence="10">
    <location>
        <begin position="88"/>
        <end position="303"/>
    </location>
</feature>
<dbReference type="Pfam" id="PF00528">
    <property type="entry name" value="BPD_transp_1"/>
    <property type="match status" value="1"/>
</dbReference>
<name>A0A8J7WID3_9ACTN</name>
<evidence type="ECO:0000256" key="5">
    <source>
        <dbReference type="ARBA" id="ARBA00022692"/>
    </source>
</evidence>
<evidence type="ECO:0000256" key="9">
    <source>
        <dbReference type="SAM" id="MobiDB-lite"/>
    </source>
</evidence>
<comment type="subcellular location">
    <subcellularLocation>
        <location evidence="1 8">Cell membrane</location>
        <topology evidence="1 8">Multi-pass membrane protein</topology>
    </subcellularLocation>
</comment>
<organism evidence="11 12">
    <name type="scientific">Actinocrinis puniceicyclus</name>
    <dbReference type="NCBI Taxonomy" id="977794"/>
    <lineage>
        <taxon>Bacteria</taxon>
        <taxon>Bacillati</taxon>
        <taxon>Actinomycetota</taxon>
        <taxon>Actinomycetes</taxon>
        <taxon>Catenulisporales</taxon>
        <taxon>Actinospicaceae</taxon>
        <taxon>Actinocrinis</taxon>
    </lineage>
</organism>
<evidence type="ECO:0000256" key="6">
    <source>
        <dbReference type="ARBA" id="ARBA00022989"/>
    </source>
</evidence>
<evidence type="ECO:0000256" key="2">
    <source>
        <dbReference type="ARBA" id="ARBA00007069"/>
    </source>
</evidence>
<keyword evidence="5 8" id="KW-0812">Transmembrane</keyword>
<keyword evidence="7 8" id="KW-0472">Membrane</keyword>
<evidence type="ECO:0000256" key="8">
    <source>
        <dbReference type="RuleBase" id="RU363032"/>
    </source>
</evidence>
<evidence type="ECO:0000256" key="1">
    <source>
        <dbReference type="ARBA" id="ARBA00004651"/>
    </source>
</evidence>
<dbReference type="AlphaFoldDB" id="A0A8J7WID3"/>
<feature type="region of interest" description="Disordered" evidence="9">
    <location>
        <begin position="1"/>
        <end position="24"/>
    </location>
</feature>
<gene>
    <name evidence="11" type="ORF">KGA66_07345</name>
</gene>
<dbReference type="CDD" id="cd06261">
    <property type="entry name" value="TM_PBP2"/>
    <property type="match status" value="1"/>
</dbReference>
<dbReference type="RefSeq" id="WP_211465963.1">
    <property type="nucleotide sequence ID" value="NZ_JAGSXH010000016.1"/>
</dbReference>
<evidence type="ECO:0000313" key="11">
    <source>
        <dbReference type="EMBL" id="MBS2962851.1"/>
    </source>
</evidence>
<dbReference type="PROSITE" id="PS50928">
    <property type="entry name" value="ABC_TM1"/>
    <property type="match status" value="1"/>
</dbReference>
<feature type="transmembrane region" description="Helical" evidence="8">
    <location>
        <begin position="122"/>
        <end position="146"/>
    </location>
</feature>
<evidence type="ECO:0000259" key="10">
    <source>
        <dbReference type="PROSITE" id="PS50928"/>
    </source>
</evidence>
<keyword evidence="6 8" id="KW-1133">Transmembrane helix</keyword>
<feature type="transmembrane region" description="Helical" evidence="8">
    <location>
        <begin position="33"/>
        <end position="53"/>
    </location>
</feature>